<dbReference type="GO" id="GO:0006935">
    <property type="term" value="P:chemotaxis"/>
    <property type="evidence" value="ECO:0007669"/>
    <property type="project" value="InterPro"/>
</dbReference>
<dbReference type="GO" id="GO:0071978">
    <property type="term" value="P:bacterial-type flagellum-dependent swarming motility"/>
    <property type="evidence" value="ECO:0007669"/>
    <property type="project" value="InterPro"/>
</dbReference>
<dbReference type="PANTHER" id="PTHR30433:SF3">
    <property type="entry name" value="MOTILITY PROTEIN A"/>
    <property type="match status" value="1"/>
</dbReference>
<evidence type="ECO:0000313" key="9">
    <source>
        <dbReference type="EMBL" id="CAA9890980.1"/>
    </source>
</evidence>
<evidence type="ECO:0000259" key="8">
    <source>
        <dbReference type="Pfam" id="PF01618"/>
    </source>
</evidence>
<feature type="transmembrane region" description="Helical" evidence="7">
    <location>
        <begin position="178"/>
        <end position="200"/>
    </location>
</feature>
<dbReference type="Pfam" id="PF01618">
    <property type="entry name" value="MotA_ExbB"/>
    <property type="match status" value="1"/>
</dbReference>
<keyword evidence="2" id="KW-1003">Cell membrane</keyword>
<evidence type="ECO:0000313" key="10">
    <source>
        <dbReference type="Proteomes" id="UP000494216"/>
    </source>
</evidence>
<evidence type="ECO:0000256" key="3">
    <source>
        <dbReference type="ARBA" id="ARBA00022692"/>
    </source>
</evidence>
<name>A0A8S0X8C3_9GAMM</name>
<evidence type="ECO:0000256" key="6">
    <source>
        <dbReference type="RuleBase" id="RU004057"/>
    </source>
</evidence>
<gene>
    <name evidence="9" type="ORF">METHB2_310011</name>
</gene>
<evidence type="ECO:0000256" key="1">
    <source>
        <dbReference type="ARBA" id="ARBA00004651"/>
    </source>
</evidence>
<feature type="transmembrane region" description="Helical" evidence="7">
    <location>
        <begin position="145"/>
        <end position="166"/>
    </location>
</feature>
<evidence type="ECO:0000256" key="7">
    <source>
        <dbReference type="SAM" id="Phobius"/>
    </source>
</evidence>
<sequence length="251" mass="27071">MDILSITGIMVGIGALLLGNLLDGGQISSLINGPAFVIVLGGTFGATLLQFPPLIFFRSIRISVWILKPEKRNLKVQIDKIVNWSALARKEGLLGLENELDKENDPFIQKGLQLLVDGNEPDVIRDILEVELTTKENIDLQAARVYEAMGGYAPTIGILGAVMGLIHVMENLANPELLGAGIATAFVATIYGVSSANLIFLPVANKLKSHVIDATQSKELMIEGISSIAEGENPRNIELKLGGYLHNPHKD</sequence>
<keyword evidence="5 7" id="KW-0472">Membrane</keyword>
<dbReference type="EMBL" id="CADCXN010000060">
    <property type="protein sequence ID" value="CAA9890980.1"/>
    <property type="molecule type" value="Genomic_DNA"/>
</dbReference>
<dbReference type="RefSeq" id="WP_174625883.1">
    <property type="nucleotide sequence ID" value="NZ_CADCXN010000060.1"/>
</dbReference>
<dbReference type="NCBIfam" id="NF006583">
    <property type="entry name" value="PRK09109.1"/>
    <property type="match status" value="1"/>
</dbReference>
<dbReference type="GO" id="GO:0015031">
    <property type="term" value="P:protein transport"/>
    <property type="evidence" value="ECO:0007669"/>
    <property type="project" value="UniProtKB-KW"/>
</dbReference>
<comment type="caution">
    <text evidence="9">The sequence shown here is derived from an EMBL/GenBank/DDBJ whole genome shotgun (WGS) entry which is preliminary data.</text>
</comment>
<dbReference type="GO" id="GO:0005886">
    <property type="term" value="C:plasma membrane"/>
    <property type="evidence" value="ECO:0007669"/>
    <property type="project" value="UniProtKB-SubCell"/>
</dbReference>
<keyword evidence="4 7" id="KW-1133">Transmembrane helix</keyword>
<dbReference type="PANTHER" id="PTHR30433">
    <property type="entry name" value="CHEMOTAXIS PROTEIN MOTA"/>
    <property type="match status" value="1"/>
</dbReference>
<proteinExistence type="inferred from homology"/>
<feature type="domain" description="MotA/TolQ/ExbB proton channel" evidence="8">
    <location>
        <begin position="101"/>
        <end position="216"/>
    </location>
</feature>
<dbReference type="InterPro" id="IPR047055">
    <property type="entry name" value="MotA-like"/>
</dbReference>
<accession>A0A8S0X8C3</accession>
<dbReference type="InterPro" id="IPR002898">
    <property type="entry name" value="MotA_ExbB_proton_chnl"/>
</dbReference>
<keyword evidence="6" id="KW-0813">Transport</keyword>
<keyword evidence="3 7" id="KW-0812">Transmembrane</keyword>
<dbReference type="Proteomes" id="UP000494216">
    <property type="component" value="Unassembled WGS sequence"/>
</dbReference>
<comment type="similarity">
    <text evidence="6">Belongs to the exbB/tolQ family.</text>
</comment>
<keyword evidence="10" id="KW-1185">Reference proteome</keyword>
<evidence type="ECO:0000256" key="5">
    <source>
        <dbReference type="ARBA" id="ARBA00023136"/>
    </source>
</evidence>
<feature type="transmembrane region" description="Helical" evidence="7">
    <location>
        <begin position="34"/>
        <end position="57"/>
    </location>
</feature>
<comment type="subcellular location">
    <subcellularLocation>
        <location evidence="1">Cell membrane</location>
        <topology evidence="1">Multi-pass membrane protein</topology>
    </subcellularLocation>
    <subcellularLocation>
        <location evidence="6">Membrane</location>
        <topology evidence="6">Multi-pass membrane protein</topology>
    </subcellularLocation>
</comment>
<reference evidence="9 10" key="1">
    <citation type="submission" date="2020-02" db="EMBL/GenBank/DDBJ databases">
        <authorList>
            <person name="Hogendoorn C."/>
        </authorList>
    </citation>
    <scope>NUCLEOTIDE SEQUENCE [LARGE SCALE GENOMIC DNA]</scope>
    <source>
        <strain evidence="9">METHB21</strain>
    </source>
</reference>
<organism evidence="9 10">
    <name type="scientific">Candidatus Methylobacter favarea</name>
    <dbReference type="NCBI Taxonomy" id="2707345"/>
    <lineage>
        <taxon>Bacteria</taxon>
        <taxon>Pseudomonadati</taxon>
        <taxon>Pseudomonadota</taxon>
        <taxon>Gammaproteobacteria</taxon>
        <taxon>Methylococcales</taxon>
        <taxon>Methylococcaceae</taxon>
        <taxon>Methylobacter</taxon>
    </lineage>
</organism>
<evidence type="ECO:0000256" key="4">
    <source>
        <dbReference type="ARBA" id="ARBA00022989"/>
    </source>
</evidence>
<protein>
    <submittedName>
        <fullName evidence="9">MotA/TolQ/ExbB proton channel</fullName>
    </submittedName>
</protein>
<evidence type="ECO:0000256" key="2">
    <source>
        <dbReference type="ARBA" id="ARBA00022475"/>
    </source>
</evidence>
<dbReference type="AlphaFoldDB" id="A0A8S0X8C3"/>
<keyword evidence="6" id="KW-0653">Protein transport</keyword>